<dbReference type="EMBL" id="CAJVAS010000011">
    <property type="protein sequence ID" value="CAG7626784.1"/>
    <property type="molecule type" value="Genomic_DNA"/>
</dbReference>
<protein>
    <submittedName>
        <fullName evidence="2">Uncharacterized protein</fullName>
    </submittedName>
</protein>
<comment type="caution">
    <text evidence="2">The sequence shown here is derived from an EMBL/GenBank/DDBJ whole genome shotgun (WGS) entry which is preliminary data.</text>
</comment>
<dbReference type="AlphaFoldDB" id="A0A916NJG2"/>
<evidence type="ECO:0000256" key="1">
    <source>
        <dbReference type="SAM" id="Coils"/>
    </source>
</evidence>
<organism evidence="2 3">
    <name type="scientific">Paenibacillus solanacearum</name>
    <dbReference type="NCBI Taxonomy" id="2048548"/>
    <lineage>
        <taxon>Bacteria</taxon>
        <taxon>Bacillati</taxon>
        <taxon>Bacillota</taxon>
        <taxon>Bacilli</taxon>
        <taxon>Bacillales</taxon>
        <taxon>Paenibacillaceae</taxon>
        <taxon>Paenibacillus</taxon>
    </lineage>
</organism>
<keyword evidence="1" id="KW-0175">Coiled coil</keyword>
<gene>
    <name evidence="2" type="ORF">PAESOLCIP111_02850</name>
</gene>
<name>A0A916NJG2_9BACL</name>
<accession>A0A916NJG2</accession>
<evidence type="ECO:0000313" key="3">
    <source>
        <dbReference type="Proteomes" id="UP000693672"/>
    </source>
</evidence>
<sequence length="84" mass="10237">MRVRKKSKTRDVLFGYDAREARRYFSELDEQLEQTARQREQQRMHCEREQARLMQEVAAIQTELAETEKLEAGLKQWIRRNRNP</sequence>
<keyword evidence="3" id="KW-1185">Reference proteome</keyword>
<proteinExistence type="predicted"/>
<dbReference type="Proteomes" id="UP000693672">
    <property type="component" value="Unassembled WGS sequence"/>
</dbReference>
<reference evidence="2" key="1">
    <citation type="submission" date="2021-06" db="EMBL/GenBank/DDBJ databases">
        <authorList>
            <person name="Criscuolo A."/>
        </authorList>
    </citation>
    <scope>NUCLEOTIDE SEQUENCE</scope>
    <source>
        <strain evidence="2">CIP111600</strain>
    </source>
</reference>
<dbReference type="RefSeq" id="WP_218092621.1">
    <property type="nucleotide sequence ID" value="NZ_CAJVAS010000011.1"/>
</dbReference>
<feature type="coiled-coil region" evidence="1">
    <location>
        <begin position="18"/>
        <end position="70"/>
    </location>
</feature>
<evidence type="ECO:0000313" key="2">
    <source>
        <dbReference type="EMBL" id="CAG7626784.1"/>
    </source>
</evidence>